<evidence type="ECO:0000313" key="2">
    <source>
        <dbReference type="EMBL" id="QER68266.1"/>
    </source>
</evidence>
<dbReference type="PROSITE" id="PS51819">
    <property type="entry name" value="VOC"/>
    <property type="match status" value="1"/>
</dbReference>
<dbReference type="SUPFAM" id="SSF54593">
    <property type="entry name" value="Glyoxalase/Bleomycin resistance protein/Dihydroxybiphenyl dioxygenase"/>
    <property type="match status" value="1"/>
</dbReference>
<dbReference type="Pfam" id="PF00903">
    <property type="entry name" value="Glyoxalase"/>
    <property type="match status" value="1"/>
</dbReference>
<dbReference type="PANTHER" id="PTHR36113">
    <property type="entry name" value="LYASE, PUTATIVE-RELATED-RELATED"/>
    <property type="match status" value="1"/>
</dbReference>
<evidence type="ECO:0000313" key="3">
    <source>
        <dbReference type="Proteomes" id="UP000325295"/>
    </source>
</evidence>
<dbReference type="InterPro" id="IPR029068">
    <property type="entry name" value="Glyas_Bleomycin-R_OHBP_Dase"/>
</dbReference>
<dbReference type="KEGG" id="lnn:F0161_10730"/>
<keyword evidence="3" id="KW-1185">Reference proteome</keyword>
<feature type="domain" description="VOC" evidence="1">
    <location>
        <begin position="2"/>
        <end position="126"/>
    </location>
</feature>
<name>A0A5P1X398_9LACO</name>
<proteinExistence type="predicted"/>
<dbReference type="OrthoDB" id="9789012at2"/>
<dbReference type="PANTHER" id="PTHR36113:SF1">
    <property type="entry name" value="GLYOXALASE_BLEOMYCIN RESISTANCE PROTEIN_DIOXYGENASE"/>
    <property type="match status" value="1"/>
</dbReference>
<sequence length="126" mass="14409">MKISHIALYVEDLEKMREFYETYFGATANDKYHNPRTGLSTYFLSFDDQMRLEIMQRPDVTNHLMAQQLGYTHLAFSVGNSNEVDEITTRLASAGFQIVSGPRTTGDGYYESVVLDPENNQIEITK</sequence>
<accession>A0A5P1X398</accession>
<dbReference type="RefSeq" id="WP_150204570.1">
    <property type="nucleotide sequence ID" value="NZ_CP043939.1"/>
</dbReference>
<organism evidence="2 3">
    <name type="scientific">Paucilactobacillus nenjiangensis</name>
    <dbReference type="NCBI Taxonomy" id="1296540"/>
    <lineage>
        <taxon>Bacteria</taxon>
        <taxon>Bacillati</taxon>
        <taxon>Bacillota</taxon>
        <taxon>Bacilli</taxon>
        <taxon>Lactobacillales</taxon>
        <taxon>Lactobacillaceae</taxon>
        <taxon>Paucilactobacillus</taxon>
    </lineage>
</organism>
<gene>
    <name evidence="2" type="ORF">F0161_10730</name>
</gene>
<dbReference type="Proteomes" id="UP000325295">
    <property type="component" value="Chromosome"/>
</dbReference>
<dbReference type="EMBL" id="CP043939">
    <property type="protein sequence ID" value="QER68266.1"/>
    <property type="molecule type" value="Genomic_DNA"/>
</dbReference>
<protein>
    <submittedName>
        <fullName evidence="2">Glyoxalase</fullName>
    </submittedName>
</protein>
<dbReference type="InterPro" id="IPR004360">
    <property type="entry name" value="Glyas_Fos-R_dOase_dom"/>
</dbReference>
<dbReference type="Gene3D" id="3.10.180.10">
    <property type="entry name" value="2,3-Dihydroxybiphenyl 1,2-Dioxygenase, domain 1"/>
    <property type="match status" value="1"/>
</dbReference>
<evidence type="ECO:0000259" key="1">
    <source>
        <dbReference type="PROSITE" id="PS51819"/>
    </source>
</evidence>
<dbReference type="AlphaFoldDB" id="A0A5P1X398"/>
<reference evidence="2 3" key="1">
    <citation type="submission" date="2019-09" db="EMBL/GenBank/DDBJ databases">
        <title>Complete Genome Sequence of Lactobacillus nenjiangensis SH-Y15, isolated from sauerkraut.</title>
        <authorList>
            <person name="Yang H."/>
        </authorList>
    </citation>
    <scope>NUCLEOTIDE SEQUENCE [LARGE SCALE GENOMIC DNA]</scope>
    <source>
        <strain evidence="2 3">SH-Y15</strain>
    </source>
</reference>
<dbReference type="InterPro" id="IPR051332">
    <property type="entry name" value="Fosfomycin_Res_Enzymes"/>
</dbReference>
<dbReference type="InterPro" id="IPR037523">
    <property type="entry name" value="VOC_core"/>
</dbReference>